<feature type="transmembrane region" description="Helical" evidence="1">
    <location>
        <begin position="464"/>
        <end position="485"/>
    </location>
</feature>
<feature type="transmembrane region" description="Helical" evidence="1">
    <location>
        <begin position="148"/>
        <end position="165"/>
    </location>
</feature>
<evidence type="ECO:0000313" key="4">
    <source>
        <dbReference type="Proteomes" id="UP000199473"/>
    </source>
</evidence>
<feature type="transmembrane region" description="Helical" evidence="1">
    <location>
        <begin position="20"/>
        <end position="49"/>
    </location>
</feature>
<accession>A0A1I3XVX3</accession>
<feature type="transmembrane region" description="Helical" evidence="1">
    <location>
        <begin position="318"/>
        <end position="338"/>
    </location>
</feature>
<name>A0A1I3XVX3_9PROT</name>
<keyword evidence="1" id="KW-0472">Membrane</keyword>
<feature type="transmembrane region" description="Helical" evidence="1">
    <location>
        <begin position="61"/>
        <end position="81"/>
    </location>
</feature>
<organism evidence="3 4">
    <name type="scientific">Falsiroseomonas stagni DSM 19981</name>
    <dbReference type="NCBI Taxonomy" id="1123062"/>
    <lineage>
        <taxon>Bacteria</taxon>
        <taxon>Pseudomonadati</taxon>
        <taxon>Pseudomonadota</taxon>
        <taxon>Alphaproteobacteria</taxon>
        <taxon>Acetobacterales</taxon>
        <taxon>Roseomonadaceae</taxon>
        <taxon>Falsiroseomonas</taxon>
    </lineage>
</organism>
<evidence type="ECO:0000259" key="2">
    <source>
        <dbReference type="Pfam" id="PF01970"/>
    </source>
</evidence>
<dbReference type="Proteomes" id="UP000199473">
    <property type="component" value="Unassembled WGS sequence"/>
</dbReference>
<keyword evidence="4" id="KW-1185">Reference proteome</keyword>
<feature type="transmembrane region" description="Helical" evidence="1">
    <location>
        <begin position="389"/>
        <end position="407"/>
    </location>
</feature>
<dbReference type="RefSeq" id="WP_092955517.1">
    <property type="nucleotide sequence ID" value="NZ_FOSQ01000001.1"/>
</dbReference>
<dbReference type="STRING" id="1123062.SAMN02745775_101704"/>
<evidence type="ECO:0000313" key="3">
    <source>
        <dbReference type="EMBL" id="SFK23695.1"/>
    </source>
</evidence>
<sequence>MFEGLSALGVSMLTFAEPRALVYTFGATLLGILIGCMPGLSATLAISLLTTLTIKLPANDAILILICAYVGTIYGGSRAAILLNIPGTAANAAACLDGYQLARQGLAGRAMGIATTGSVAGSLFGILCLAILTPALGEVALTFQSYEFFWLALFGVMMSGSITGSDPLKGWIMGMVGLFVAQIGQDGIHAHERFAYGSADLAGGLSLIPTLVGAFGFAEVLTVMSERASRPKVHAVDSVLPRFRDVIVYWKTILRSGVIGVYIGILPGVGEDMAAWSSYAAAKRASKTPEEFGKGSVDGLIAAETGDNASIPGGIIPALALAIPGSAPAAVLLAAMIIHGVKPGPMLMIENPQFVYDVVAMNVYATIGILFFGLFLVRPLLKVLTIPRSIIMPIIFVLCTVGSFSIAQRLFDVWTMLGVGLCMFFLRRHGYQAAPFVLGLVLGDLMDKSLRRGLVISDGDLSPFFTRPVCAVLAVIVALTLAMSFPSVNARLRAAASSLLGRRRAA</sequence>
<dbReference type="PANTHER" id="PTHR35342:SF5">
    <property type="entry name" value="TRICARBOXYLIC TRANSPORT PROTEIN"/>
    <property type="match status" value="1"/>
</dbReference>
<dbReference type="PANTHER" id="PTHR35342">
    <property type="entry name" value="TRICARBOXYLIC TRANSPORT PROTEIN"/>
    <property type="match status" value="1"/>
</dbReference>
<dbReference type="AlphaFoldDB" id="A0A1I3XVX3"/>
<dbReference type="Pfam" id="PF01970">
    <property type="entry name" value="TctA"/>
    <property type="match status" value="1"/>
</dbReference>
<evidence type="ECO:0000256" key="1">
    <source>
        <dbReference type="SAM" id="Phobius"/>
    </source>
</evidence>
<feature type="transmembrane region" description="Helical" evidence="1">
    <location>
        <begin position="358"/>
        <end position="377"/>
    </location>
</feature>
<keyword evidence="1" id="KW-0812">Transmembrane</keyword>
<feature type="transmembrane region" description="Helical" evidence="1">
    <location>
        <begin position="201"/>
        <end position="224"/>
    </location>
</feature>
<proteinExistence type="predicted"/>
<dbReference type="InterPro" id="IPR002823">
    <property type="entry name" value="DUF112_TM"/>
</dbReference>
<reference evidence="3 4" key="1">
    <citation type="submission" date="2016-10" db="EMBL/GenBank/DDBJ databases">
        <authorList>
            <person name="de Groot N.N."/>
        </authorList>
    </citation>
    <scope>NUCLEOTIDE SEQUENCE [LARGE SCALE GENOMIC DNA]</scope>
    <source>
        <strain evidence="3 4">DSM 19981</strain>
    </source>
</reference>
<feature type="transmembrane region" description="Helical" evidence="1">
    <location>
        <begin position="113"/>
        <end position="136"/>
    </location>
</feature>
<feature type="domain" description="DUF112" evidence="2">
    <location>
        <begin position="21"/>
        <end position="438"/>
    </location>
</feature>
<protein>
    <submittedName>
        <fullName evidence="3">Putative tricarboxylic transport membrane protein</fullName>
    </submittedName>
</protein>
<gene>
    <name evidence="3" type="ORF">SAMN02745775_101704</name>
</gene>
<keyword evidence="1" id="KW-1133">Transmembrane helix</keyword>
<dbReference type="OrthoDB" id="7256204at2"/>
<dbReference type="EMBL" id="FOSQ01000001">
    <property type="protein sequence ID" value="SFK23695.1"/>
    <property type="molecule type" value="Genomic_DNA"/>
</dbReference>